<dbReference type="SUPFAM" id="SSF50447">
    <property type="entry name" value="Translation proteins"/>
    <property type="match status" value="1"/>
</dbReference>
<feature type="domain" description="Alanyl-transfer RNA synthetases family profile" evidence="14">
    <location>
        <begin position="1"/>
        <end position="634"/>
    </location>
</feature>
<evidence type="ECO:0000256" key="3">
    <source>
        <dbReference type="ARBA" id="ARBA00017959"/>
    </source>
</evidence>
<dbReference type="PRINTS" id="PR00980">
    <property type="entry name" value="TRNASYNTHALA"/>
</dbReference>
<dbReference type="GO" id="GO:0000049">
    <property type="term" value="F:tRNA binding"/>
    <property type="evidence" value="ECO:0007669"/>
    <property type="project" value="UniProtKB-KW"/>
</dbReference>
<dbReference type="InterPro" id="IPR018165">
    <property type="entry name" value="Ala-tRNA-synth_IIc_core"/>
</dbReference>
<dbReference type="EC" id="6.1.1.7" evidence="2"/>
<dbReference type="InterPro" id="IPR050058">
    <property type="entry name" value="Ala-tRNA_ligase"/>
</dbReference>
<name>A0A2T7NDH5_POMCA</name>
<keyword evidence="11" id="KW-0648">Protein biosynthesis</keyword>
<dbReference type="GO" id="GO:0002161">
    <property type="term" value="F:aminoacyl-tRNA deacylase activity"/>
    <property type="evidence" value="ECO:0007669"/>
    <property type="project" value="TreeGrafter"/>
</dbReference>
<dbReference type="SUPFAM" id="SSF55186">
    <property type="entry name" value="ThrRS/AlaRS common domain"/>
    <property type="match status" value="1"/>
</dbReference>
<keyword evidence="8" id="KW-0862">Zinc</keyword>
<dbReference type="FunFam" id="3.30.980.10:FF:000004">
    <property type="entry name" value="Alanine--tRNA ligase, cytoplasmic"/>
    <property type="match status" value="1"/>
</dbReference>
<dbReference type="InterPro" id="IPR045864">
    <property type="entry name" value="aa-tRNA-synth_II/BPL/LPL"/>
</dbReference>
<organism evidence="15 16">
    <name type="scientific">Pomacea canaliculata</name>
    <name type="common">Golden apple snail</name>
    <dbReference type="NCBI Taxonomy" id="400727"/>
    <lineage>
        <taxon>Eukaryota</taxon>
        <taxon>Metazoa</taxon>
        <taxon>Spiralia</taxon>
        <taxon>Lophotrochozoa</taxon>
        <taxon>Mollusca</taxon>
        <taxon>Gastropoda</taxon>
        <taxon>Caenogastropoda</taxon>
        <taxon>Architaenioglossa</taxon>
        <taxon>Ampullarioidea</taxon>
        <taxon>Ampullariidae</taxon>
        <taxon>Pomacea</taxon>
    </lineage>
</organism>
<dbReference type="CDD" id="cd00673">
    <property type="entry name" value="AlaRS_core"/>
    <property type="match status" value="1"/>
</dbReference>
<keyword evidence="9" id="KW-0067">ATP-binding</keyword>
<evidence type="ECO:0000256" key="1">
    <source>
        <dbReference type="ARBA" id="ARBA00008429"/>
    </source>
</evidence>
<dbReference type="Gene3D" id="3.30.980.10">
    <property type="entry name" value="Threonyl-trna Synthetase, Chain A, domain 2"/>
    <property type="match status" value="1"/>
</dbReference>
<dbReference type="EMBL" id="PZQS01000013">
    <property type="protein sequence ID" value="PVD19195.1"/>
    <property type="molecule type" value="Genomic_DNA"/>
</dbReference>
<evidence type="ECO:0000256" key="13">
    <source>
        <dbReference type="ARBA" id="ARBA00048300"/>
    </source>
</evidence>
<proteinExistence type="inferred from homology"/>
<dbReference type="InterPro" id="IPR018162">
    <property type="entry name" value="Ala-tRNA-ligase_IIc_anticod-bd"/>
</dbReference>
<evidence type="ECO:0000256" key="6">
    <source>
        <dbReference type="ARBA" id="ARBA00022723"/>
    </source>
</evidence>
<accession>A0A2T7NDH5</accession>
<dbReference type="GO" id="GO:0046872">
    <property type="term" value="F:metal ion binding"/>
    <property type="evidence" value="ECO:0007669"/>
    <property type="project" value="UniProtKB-KW"/>
</dbReference>
<evidence type="ECO:0000256" key="4">
    <source>
        <dbReference type="ARBA" id="ARBA00022555"/>
    </source>
</evidence>
<sequence length="804" mass="90612">MANYRRVVNSQKCIRVGGKHNDFDDVGKDLTHHTFFEMLGNWSFGDYFKEQACQMAFTLLTTVYQLPQDRLYFTYFGGNSELNLSPDTECRDIWRSLGIAEDRILPFGMKENFWDMGDTGPCGPCTEIHYDHNGSILRDKLVNTGSPDIVEIWNLASGVPAYLGRVGAEDTNGLDTAYRILADHARMFTVAISDGLVPSNSGLSHKLQQILYRCIRQCQTIFNTDPRLLCILVDHVAQSLGEAFPEICERKEMVKAVVAMAIENYLQLKQDSRKSFQKMLKQLNSKHVTGDMMWELYEGRYGCSVPHALLLELAEEFGVSMDLPGFEQRLQQEKDSKNNTPISAKKVFSHQCFEYLHQSGIALTDDSFKYTYSASETGYDFPAKGLSCKVVGMFHNDDIIPATQEGMEACIILDKTCFYAEAGGQAADTGILLTDSGEFEVKDVQEYHDYVLHFGKQQRGHFVVGDNVQPILSQADRLECMKKHTATHLLQSALRKHLGPLAVQKGSNIQPHRLTFDFLCLEDLASEKVMQIENSVVKEIRAGHPVSRTSMSLQEALSRGDIVTIPCEKYPSKVTLVQIGDCEMAVSRELCRGTHVLNTRDIEDFCITRVTKVSRGIKRIYAVTGMQASEAHHAGEQLMKLCAELEAAVKTRCQSVNKIQEFTARIHQAHLAGKPVTKLREELMAAIKTQSQGAARMQELSTCIHQMTQRELTPYVAREHVMFVVKPLDTYVTEAANFQKLIKLRTMVEDLLLTDRESNFVLQSMKFEGKQILKALSMLETDRPLVLISPDKTESAVTFVWPKV</sequence>
<dbReference type="InterPro" id="IPR018164">
    <property type="entry name" value="Ala-tRNA-synth_IIc_N"/>
</dbReference>
<dbReference type="InterPro" id="IPR002318">
    <property type="entry name" value="Ala-tRNA-lgiase_IIc"/>
</dbReference>
<dbReference type="PANTHER" id="PTHR11777">
    <property type="entry name" value="ALANYL-TRNA SYNTHETASE"/>
    <property type="match status" value="1"/>
</dbReference>
<dbReference type="PANTHER" id="PTHR11777:SF9">
    <property type="entry name" value="ALANINE--TRNA LIGASE, CYTOPLASMIC"/>
    <property type="match status" value="1"/>
</dbReference>
<evidence type="ECO:0000256" key="11">
    <source>
        <dbReference type="ARBA" id="ARBA00022917"/>
    </source>
</evidence>
<dbReference type="SUPFAM" id="SSF55681">
    <property type="entry name" value="Class II aaRS and biotin synthetases"/>
    <property type="match status" value="1"/>
</dbReference>
<dbReference type="InterPro" id="IPR012947">
    <property type="entry name" value="tRNA_SAD"/>
</dbReference>
<evidence type="ECO:0000256" key="9">
    <source>
        <dbReference type="ARBA" id="ARBA00022840"/>
    </source>
</evidence>
<evidence type="ECO:0000256" key="7">
    <source>
        <dbReference type="ARBA" id="ARBA00022741"/>
    </source>
</evidence>
<dbReference type="InterPro" id="IPR009000">
    <property type="entry name" value="Transl_B-barrel_sf"/>
</dbReference>
<dbReference type="Proteomes" id="UP000245119">
    <property type="component" value="Linkage Group LG13"/>
</dbReference>
<comment type="caution">
    <text evidence="15">The sequence shown here is derived from an EMBL/GenBank/DDBJ whole genome shotgun (WGS) entry which is preliminary data.</text>
</comment>
<evidence type="ECO:0000256" key="5">
    <source>
        <dbReference type="ARBA" id="ARBA00022598"/>
    </source>
</evidence>
<evidence type="ECO:0000259" key="14">
    <source>
        <dbReference type="PROSITE" id="PS50860"/>
    </source>
</evidence>
<evidence type="ECO:0000313" key="15">
    <source>
        <dbReference type="EMBL" id="PVD19195.1"/>
    </source>
</evidence>
<dbReference type="Pfam" id="PF07973">
    <property type="entry name" value="tRNA_SAD"/>
    <property type="match status" value="1"/>
</dbReference>
<dbReference type="Gene3D" id="3.30.930.10">
    <property type="entry name" value="Bira Bifunctional Protein, Domain 2"/>
    <property type="match status" value="1"/>
</dbReference>
<keyword evidence="6" id="KW-0479">Metal-binding</keyword>
<evidence type="ECO:0000256" key="2">
    <source>
        <dbReference type="ARBA" id="ARBA00013168"/>
    </source>
</evidence>
<comment type="catalytic activity">
    <reaction evidence="13">
        <text>tRNA(Ala) + L-alanine + ATP = L-alanyl-tRNA(Ala) + AMP + diphosphate</text>
        <dbReference type="Rhea" id="RHEA:12540"/>
        <dbReference type="Rhea" id="RHEA-COMP:9657"/>
        <dbReference type="Rhea" id="RHEA-COMP:9923"/>
        <dbReference type="ChEBI" id="CHEBI:30616"/>
        <dbReference type="ChEBI" id="CHEBI:33019"/>
        <dbReference type="ChEBI" id="CHEBI:57972"/>
        <dbReference type="ChEBI" id="CHEBI:78442"/>
        <dbReference type="ChEBI" id="CHEBI:78497"/>
        <dbReference type="ChEBI" id="CHEBI:456215"/>
        <dbReference type="EC" id="6.1.1.7"/>
    </reaction>
</comment>
<dbReference type="GO" id="GO:0005737">
    <property type="term" value="C:cytoplasm"/>
    <property type="evidence" value="ECO:0007669"/>
    <property type="project" value="InterPro"/>
</dbReference>
<evidence type="ECO:0000256" key="8">
    <source>
        <dbReference type="ARBA" id="ARBA00022833"/>
    </source>
</evidence>
<dbReference type="AlphaFoldDB" id="A0A2T7NDH5"/>
<keyword evidence="5" id="KW-0436">Ligase</keyword>
<keyword evidence="16" id="KW-1185">Reference proteome</keyword>
<dbReference type="GO" id="GO:0005524">
    <property type="term" value="F:ATP binding"/>
    <property type="evidence" value="ECO:0007669"/>
    <property type="project" value="UniProtKB-KW"/>
</dbReference>
<keyword evidence="10" id="KW-0694">RNA-binding</keyword>
<dbReference type="GO" id="GO:0004813">
    <property type="term" value="F:alanine-tRNA ligase activity"/>
    <property type="evidence" value="ECO:0007669"/>
    <property type="project" value="UniProtKB-EC"/>
</dbReference>
<keyword evidence="7" id="KW-0547">Nucleotide-binding</keyword>
<keyword evidence="12" id="KW-0030">Aminoacyl-tRNA synthetase</keyword>
<dbReference type="PROSITE" id="PS50860">
    <property type="entry name" value="AA_TRNA_LIGASE_II_ALA"/>
    <property type="match status" value="1"/>
</dbReference>
<dbReference type="Pfam" id="PF01411">
    <property type="entry name" value="tRNA-synt_2c"/>
    <property type="match status" value="2"/>
</dbReference>
<evidence type="ECO:0000256" key="12">
    <source>
        <dbReference type="ARBA" id="ARBA00023146"/>
    </source>
</evidence>
<evidence type="ECO:0000256" key="10">
    <source>
        <dbReference type="ARBA" id="ARBA00022884"/>
    </source>
</evidence>
<protein>
    <recommendedName>
        <fullName evidence="3">Alanine--tRNA ligase</fullName>
        <ecNumber evidence="2">6.1.1.7</ecNumber>
    </recommendedName>
</protein>
<dbReference type="GO" id="GO:0006419">
    <property type="term" value="P:alanyl-tRNA aminoacylation"/>
    <property type="evidence" value="ECO:0007669"/>
    <property type="project" value="InterPro"/>
</dbReference>
<evidence type="ECO:0000313" key="16">
    <source>
        <dbReference type="Proteomes" id="UP000245119"/>
    </source>
</evidence>
<comment type="similarity">
    <text evidence="1">Belongs to the class-II aminoacyl-tRNA synthetase family. Alax-L subfamily.</text>
</comment>
<dbReference type="Gene3D" id="2.40.30.130">
    <property type="match status" value="1"/>
</dbReference>
<dbReference type="InterPro" id="IPR018163">
    <property type="entry name" value="Thr/Ala-tRNA-synth_IIc_edit"/>
</dbReference>
<dbReference type="SUPFAM" id="SSF101353">
    <property type="entry name" value="Putative anticodon-binding domain of alanyl-tRNA synthetase (AlaRS)"/>
    <property type="match status" value="1"/>
</dbReference>
<keyword evidence="4" id="KW-0820">tRNA-binding</keyword>
<dbReference type="FunFam" id="3.30.930.10:FF:000011">
    <property type="entry name" value="Alanine--tRNA ligase, cytoplasmic"/>
    <property type="match status" value="1"/>
</dbReference>
<dbReference type="OrthoDB" id="2423964at2759"/>
<dbReference type="SMART" id="SM00863">
    <property type="entry name" value="tRNA_SAD"/>
    <property type="match status" value="1"/>
</dbReference>
<dbReference type="STRING" id="400727.A0A2T7NDH5"/>
<reference evidence="15 16" key="1">
    <citation type="submission" date="2018-04" db="EMBL/GenBank/DDBJ databases">
        <title>The genome of golden apple snail Pomacea canaliculata provides insight into stress tolerance and invasive adaptation.</title>
        <authorList>
            <person name="Liu C."/>
            <person name="Liu B."/>
            <person name="Ren Y."/>
            <person name="Zhang Y."/>
            <person name="Wang H."/>
            <person name="Li S."/>
            <person name="Jiang F."/>
            <person name="Yin L."/>
            <person name="Zhang G."/>
            <person name="Qian W."/>
            <person name="Fan W."/>
        </authorList>
    </citation>
    <scope>NUCLEOTIDE SEQUENCE [LARGE SCALE GENOMIC DNA]</scope>
    <source>
        <strain evidence="15">SZHN2017</strain>
        <tissue evidence="15">Muscle</tissue>
    </source>
</reference>
<gene>
    <name evidence="15" type="ORF">C0Q70_19680</name>
</gene>